<dbReference type="GeneID" id="72003460"/>
<feature type="compositionally biased region" description="Acidic residues" evidence="2">
    <location>
        <begin position="204"/>
        <end position="226"/>
    </location>
</feature>
<evidence type="ECO:0000313" key="4">
    <source>
        <dbReference type="Proteomes" id="UP000814176"/>
    </source>
</evidence>
<reference evidence="3 4" key="1">
    <citation type="journal article" date="2021" name="Environ. Microbiol.">
        <title>Gene family expansions and transcriptome signatures uncover fungal adaptations to wood decay.</title>
        <authorList>
            <person name="Hage H."/>
            <person name="Miyauchi S."/>
            <person name="Viragh M."/>
            <person name="Drula E."/>
            <person name="Min B."/>
            <person name="Chaduli D."/>
            <person name="Navarro D."/>
            <person name="Favel A."/>
            <person name="Norest M."/>
            <person name="Lesage-Meessen L."/>
            <person name="Balint B."/>
            <person name="Merenyi Z."/>
            <person name="de Eugenio L."/>
            <person name="Morin E."/>
            <person name="Martinez A.T."/>
            <person name="Baldrian P."/>
            <person name="Stursova M."/>
            <person name="Martinez M.J."/>
            <person name="Novotny C."/>
            <person name="Magnuson J.K."/>
            <person name="Spatafora J.W."/>
            <person name="Maurice S."/>
            <person name="Pangilinan J."/>
            <person name="Andreopoulos W."/>
            <person name="LaButti K."/>
            <person name="Hundley H."/>
            <person name="Na H."/>
            <person name="Kuo A."/>
            <person name="Barry K."/>
            <person name="Lipzen A."/>
            <person name="Henrissat B."/>
            <person name="Riley R."/>
            <person name="Ahrendt S."/>
            <person name="Nagy L.G."/>
            <person name="Grigoriev I.V."/>
            <person name="Martin F."/>
            <person name="Rosso M.N."/>
        </authorList>
    </citation>
    <scope>NUCLEOTIDE SEQUENCE [LARGE SCALE GENOMIC DNA]</scope>
    <source>
        <strain evidence="3 4">CIRM-BRFM 1785</strain>
    </source>
</reference>
<feature type="region of interest" description="Disordered" evidence="2">
    <location>
        <begin position="602"/>
        <end position="623"/>
    </location>
</feature>
<evidence type="ECO:0000256" key="1">
    <source>
        <dbReference type="SAM" id="Coils"/>
    </source>
</evidence>
<feature type="region of interest" description="Disordered" evidence="2">
    <location>
        <begin position="373"/>
        <end position="512"/>
    </location>
</feature>
<dbReference type="Proteomes" id="UP000814176">
    <property type="component" value="Unassembled WGS sequence"/>
</dbReference>
<accession>A0ABQ8KTZ4</accession>
<dbReference type="EMBL" id="JADCUA010000003">
    <property type="protein sequence ID" value="KAH9842029.1"/>
    <property type="molecule type" value="Genomic_DNA"/>
</dbReference>
<feature type="compositionally biased region" description="Basic and acidic residues" evidence="2">
    <location>
        <begin position="165"/>
        <end position="185"/>
    </location>
</feature>
<proteinExistence type="predicted"/>
<feature type="coiled-coil region" evidence="1">
    <location>
        <begin position="551"/>
        <end position="585"/>
    </location>
</feature>
<feature type="compositionally biased region" description="Basic and acidic residues" evidence="2">
    <location>
        <begin position="697"/>
        <end position="706"/>
    </location>
</feature>
<name>A0ABQ8KTZ4_9APHY</name>
<feature type="compositionally biased region" description="Polar residues" evidence="2">
    <location>
        <begin position="862"/>
        <end position="873"/>
    </location>
</feature>
<organism evidence="3 4">
    <name type="scientific">Rhodofomes roseus</name>
    <dbReference type="NCBI Taxonomy" id="34475"/>
    <lineage>
        <taxon>Eukaryota</taxon>
        <taxon>Fungi</taxon>
        <taxon>Dikarya</taxon>
        <taxon>Basidiomycota</taxon>
        <taxon>Agaricomycotina</taxon>
        <taxon>Agaricomycetes</taxon>
        <taxon>Polyporales</taxon>
        <taxon>Rhodofomes</taxon>
    </lineage>
</organism>
<keyword evidence="4" id="KW-1185">Reference proteome</keyword>
<feature type="region of interest" description="Disordered" evidence="2">
    <location>
        <begin position="677"/>
        <end position="887"/>
    </location>
</feature>
<feature type="compositionally biased region" description="Low complexity" evidence="2">
    <location>
        <begin position="795"/>
        <end position="806"/>
    </location>
</feature>
<feature type="compositionally biased region" description="Acidic residues" evidence="2">
    <location>
        <begin position="382"/>
        <end position="395"/>
    </location>
</feature>
<comment type="caution">
    <text evidence="3">The sequence shown here is derived from an EMBL/GenBank/DDBJ whole genome shotgun (WGS) entry which is preliminary data.</text>
</comment>
<evidence type="ECO:0000256" key="2">
    <source>
        <dbReference type="SAM" id="MobiDB-lite"/>
    </source>
</evidence>
<sequence length="887" mass="94572">MSAARATSPIPPTRNAQEAGAEEEDERELVPVEWDDMPAYVEKMEKEIVELMGGQYLTEEDDEKIGPAKRKQIMQTVATVGEVIVSHTTQNRYFPASRFLVSAMHEVAVANQYNTPIILSRVNQEDERILHHWMLFPPSHPRYKYHLEMREKQEAAEKAAIEAHGEKIRAESTARKERAAVEKRGALKGPKGAPPGKRFQDLNGDSDVEDGGEVDQLAEDRDEEVVADTLQLTKRKGKGREVPQRPQADEEEAPSAENPPASEQGGGDVDAEEEEDEGKSKGILKNKPNPAQPKKKAKLTRNIRDGWVMPTNINSRRPELTRPSEWPCTTCKGNIVCTMSVAKGSSAKGKGGKVKRSACDYCFFKKRRCVPIDPDAPALVADAEDGDSERADEEEERGRRRGRSPPGERRQRNEGGAAGPSGTRKSSRARRTPSRGPETITKQPEPSRARSRSRGPVPPPKRARSKSVSRAPSPPTKRPRARSKTPAAGPSAGAQSKQDSRPPNAQAQSPAPEIQRFWAVAPGTGELQDRPVMLTTPGQLAAQVDALVTSNRALTNQLAAMERGNQRLLERIETMENVCDSLKAMMVVHGLYVAPPHLSQLRHERAPSSQVPPQAGPSQQPGLQSLAVQHSEVGPSAYIASHIRAQASVVGEESIAGAQPAGQAPMELLPDSIPAATEQEQPAEGEGTGAEPTAAPRGRETEREESTSQGFCEPQTDITMGNVQPDCTPAADLSTPRNEVAPPQTESGEDVTMEDSSHSAIQHAPDTQQAAQAGESSAPPTALNPASPAIGGSPALAAPHTATPAGLGDGPSDGSNTSGEPQDQVAPSVDGAGAPSVMNGEDPVATPSTDGTGGANLLIEEGTSQQGAETQPALQAENGAGAMDTSS</sequence>
<feature type="compositionally biased region" description="Polar residues" evidence="2">
    <location>
        <begin position="493"/>
        <end position="509"/>
    </location>
</feature>
<feature type="compositionally biased region" description="Polar residues" evidence="2">
    <location>
        <begin position="607"/>
        <end position="623"/>
    </location>
</feature>
<feature type="region of interest" description="Disordered" evidence="2">
    <location>
        <begin position="1"/>
        <end position="31"/>
    </location>
</feature>
<feature type="region of interest" description="Disordered" evidence="2">
    <location>
        <begin position="165"/>
        <end position="325"/>
    </location>
</feature>
<keyword evidence="1" id="KW-0175">Coiled coil</keyword>
<feature type="compositionally biased region" description="Polar residues" evidence="2">
    <location>
        <begin position="765"/>
        <end position="779"/>
    </location>
</feature>
<protein>
    <submittedName>
        <fullName evidence="3">Uncharacterized protein</fullName>
    </submittedName>
</protein>
<feature type="compositionally biased region" description="Low complexity" evidence="2">
    <location>
        <begin position="187"/>
        <end position="197"/>
    </location>
</feature>
<gene>
    <name evidence="3" type="ORF">C8Q71DRAFT_739738</name>
</gene>
<evidence type="ECO:0000313" key="3">
    <source>
        <dbReference type="EMBL" id="KAH9842029.1"/>
    </source>
</evidence>
<dbReference type="RefSeq" id="XP_047783328.1">
    <property type="nucleotide sequence ID" value="XM_047922728.1"/>
</dbReference>